<dbReference type="InterPro" id="IPR053031">
    <property type="entry name" value="Cuticle_assoc_protein"/>
</dbReference>
<dbReference type="PANTHER" id="PTHR34396">
    <property type="entry name" value="OS03G0264950 PROTEIN-RELATED"/>
    <property type="match status" value="1"/>
</dbReference>
<comment type="caution">
    <text evidence="2">The sequence shown here is derived from an EMBL/GenBank/DDBJ whole genome shotgun (WGS) entry which is preliminary data.</text>
</comment>
<evidence type="ECO:0000313" key="3">
    <source>
        <dbReference type="Proteomes" id="UP001459277"/>
    </source>
</evidence>
<evidence type="ECO:0000256" key="1">
    <source>
        <dbReference type="SAM" id="MobiDB-lite"/>
    </source>
</evidence>
<dbReference type="SUPFAM" id="SSF140996">
    <property type="entry name" value="Hermes dimerisation domain"/>
    <property type="match status" value="1"/>
</dbReference>
<accession>A0AAW2DCN9</accession>
<dbReference type="GO" id="GO:0006357">
    <property type="term" value="P:regulation of transcription by RNA polymerase II"/>
    <property type="evidence" value="ECO:0007669"/>
    <property type="project" value="TreeGrafter"/>
</dbReference>
<name>A0AAW2DCN9_9ROSI</name>
<protein>
    <recommendedName>
        <fullName evidence="4">BED-type domain-containing protein</fullName>
    </recommendedName>
</protein>
<proteinExistence type="predicted"/>
<feature type="compositionally biased region" description="Polar residues" evidence="1">
    <location>
        <begin position="27"/>
        <end position="42"/>
    </location>
</feature>
<evidence type="ECO:0008006" key="4">
    <source>
        <dbReference type="Google" id="ProtNLM"/>
    </source>
</evidence>
<dbReference type="PANTHER" id="PTHR34396:SF25">
    <property type="entry name" value="BOUNDARY ELEMENT ASSOCIATED FACTOR"/>
    <property type="match status" value="1"/>
</dbReference>
<feature type="region of interest" description="Disordered" evidence="1">
    <location>
        <begin position="113"/>
        <end position="145"/>
    </location>
</feature>
<keyword evidence="3" id="KW-1185">Reference proteome</keyword>
<dbReference type="GO" id="GO:0005634">
    <property type="term" value="C:nucleus"/>
    <property type="evidence" value="ECO:0007669"/>
    <property type="project" value="TreeGrafter"/>
</dbReference>
<feature type="compositionally biased region" description="Low complexity" evidence="1">
    <location>
        <begin position="54"/>
        <end position="74"/>
    </location>
</feature>
<evidence type="ECO:0000313" key="2">
    <source>
        <dbReference type="EMBL" id="KAL0007374.1"/>
    </source>
</evidence>
<dbReference type="AlphaFoldDB" id="A0AAW2DCN9"/>
<gene>
    <name evidence="2" type="ORF">SO802_008876</name>
</gene>
<reference evidence="2 3" key="1">
    <citation type="submission" date="2024-01" db="EMBL/GenBank/DDBJ databases">
        <title>A telomere-to-telomere, gap-free genome of sweet tea (Lithocarpus litseifolius).</title>
        <authorList>
            <person name="Zhou J."/>
        </authorList>
    </citation>
    <scope>NUCLEOTIDE SEQUENCE [LARGE SCALE GENOMIC DNA]</scope>
    <source>
        <strain evidence="2">Zhou-2022a</strain>
        <tissue evidence="2">Leaf</tissue>
    </source>
</reference>
<feature type="region of interest" description="Disordered" evidence="1">
    <location>
        <begin position="1"/>
        <end position="99"/>
    </location>
</feature>
<organism evidence="2 3">
    <name type="scientific">Lithocarpus litseifolius</name>
    <dbReference type="NCBI Taxonomy" id="425828"/>
    <lineage>
        <taxon>Eukaryota</taxon>
        <taxon>Viridiplantae</taxon>
        <taxon>Streptophyta</taxon>
        <taxon>Embryophyta</taxon>
        <taxon>Tracheophyta</taxon>
        <taxon>Spermatophyta</taxon>
        <taxon>Magnoliopsida</taxon>
        <taxon>eudicotyledons</taxon>
        <taxon>Gunneridae</taxon>
        <taxon>Pentapetalae</taxon>
        <taxon>rosids</taxon>
        <taxon>fabids</taxon>
        <taxon>Fagales</taxon>
        <taxon>Fagaceae</taxon>
        <taxon>Lithocarpus</taxon>
    </lineage>
</organism>
<feature type="compositionally biased region" description="Polar residues" evidence="1">
    <location>
        <begin position="1"/>
        <end position="18"/>
    </location>
</feature>
<sequence>MEYTKSSLENGNVMSDSSGAVPKTKMGDTNKSGSPLPSGSHSRTGRCPLLAMRSLSPFLRSPLPLSPSGSSPSGLPSPSPLCPLNNEISNPQTFEPIRSPKSPVVELVGEDLEVEEQEGSQGIGEEGEQEGTNEDEGEDTSRKRKTTSNFWEHFTRKIVNGKFKAQCHHCSKLYLDGSSQVRNNLARMVILHEYPLSIVDHIGFREFMKSLQPLFKLISRNTLQSDIIKIYDNEKEKALKMIDKNGSRMAITTDMWTSSNKKRGFMSFRSEVPLRIAWGRVWIASKCTQFRAFQMDQATMAHVSRSLLGSFSINERVRLRNDWAEVSHLYSFPLTSDQTLHASGHCHNIRIAVSSCASHITHVGSMGTFLRARQTWVGRMYDVARHIKFLTFGGMGSFHSLFQTRLSSRALECSPLNPYFNRRATW</sequence>
<dbReference type="EMBL" id="JAZDWU010000003">
    <property type="protein sequence ID" value="KAL0007374.1"/>
    <property type="molecule type" value="Genomic_DNA"/>
</dbReference>
<feature type="compositionally biased region" description="Acidic residues" evidence="1">
    <location>
        <begin position="125"/>
        <end position="138"/>
    </location>
</feature>
<dbReference type="GO" id="GO:1990837">
    <property type="term" value="F:sequence-specific double-stranded DNA binding"/>
    <property type="evidence" value="ECO:0007669"/>
    <property type="project" value="TreeGrafter"/>
</dbReference>
<dbReference type="Proteomes" id="UP001459277">
    <property type="component" value="Unassembled WGS sequence"/>
</dbReference>